<feature type="compositionally biased region" description="Basic and acidic residues" evidence="1">
    <location>
        <begin position="117"/>
        <end position="128"/>
    </location>
</feature>
<evidence type="ECO:0000256" key="1">
    <source>
        <dbReference type="SAM" id="MobiDB-lite"/>
    </source>
</evidence>
<sequence>MAAGCPEGAEMTEREGAGRRPGKTAYEEIEGYEPVPEGAGRRPGKTAYEEIEGYEPVPEGAGRRPRKIAYEEIEGYEPAPEGAGRRPWETKALSVSEASAVESRKNAPGKTGNEGSPRTRAEGGSKSE</sequence>
<dbReference type="AlphaFoldDB" id="A0A150M3L8"/>
<organism evidence="2 3">
    <name type="scientific">Caldibacillus debilis</name>
    <dbReference type="NCBI Taxonomy" id="301148"/>
    <lineage>
        <taxon>Bacteria</taxon>
        <taxon>Bacillati</taxon>
        <taxon>Bacillota</taxon>
        <taxon>Bacilli</taxon>
        <taxon>Bacillales</taxon>
        <taxon>Bacillaceae</taxon>
        <taxon>Caldibacillus</taxon>
    </lineage>
</organism>
<proteinExistence type="predicted"/>
<dbReference type="EC" id="3.4.21.88" evidence="2"/>
<protein>
    <submittedName>
        <fullName evidence="2">SOS-response repressor and protease LexA</fullName>
        <ecNumber evidence="2">3.4.21.88</ecNumber>
    </submittedName>
</protein>
<keyword evidence="2" id="KW-0378">Hydrolase</keyword>
<reference evidence="2 3" key="1">
    <citation type="submission" date="2016-01" db="EMBL/GenBank/DDBJ databases">
        <title>Draft Genome Sequences of Seven Thermophilic Sporeformers Isolated from Foods.</title>
        <authorList>
            <person name="Berendsen E.M."/>
            <person name="Wells-Bennik M.H."/>
            <person name="Krawcyk A.O."/>
            <person name="De Jong A."/>
            <person name="Holsappel S."/>
            <person name="Eijlander R.T."/>
            <person name="Kuipers O.P."/>
        </authorList>
    </citation>
    <scope>NUCLEOTIDE SEQUENCE [LARGE SCALE GENOMIC DNA]</scope>
    <source>
        <strain evidence="2 3">B4135</strain>
    </source>
</reference>
<feature type="region of interest" description="Disordered" evidence="1">
    <location>
        <begin position="1"/>
        <end position="128"/>
    </location>
</feature>
<dbReference type="STRING" id="301148.B4135_2111"/>
<dbReference type="Proteomes" id="UP000075683">
    <property type="component" value="Unassembled WGS sequence"/>
</dbReference>
<dbReference type="GO" id="GO:0004252">
    <property type="term" value="F:serine-type endopeptidase activity"/>
    <property type="evidence" value="ECO:0007669"/>
    <property type="project" value="UniProtKB-EC"/>
</dbReference>
<dbReference type="EMBL" id="LQYT01000043">
    <property type="protein sequence ID" value="KYD19187.1"/>
    <property type="molecule type" value="Genomic_DNA"/>
</dbReference>
<evidence type="ECO:0000313" key="3">
    <source>
        <dbReference type="Proteomes" id="UP000075683"/>
    </source>
</evidence>
<dbReference type="PATRIC" id="fig|301148.3.peg.3514"/>
<keyword evidence="2" id="KW-0645">Protease</keyword>
<evidence type="ECO:0000313" key="2">
    <source>
        <dbReference type="EMBL" id="KYD19187.1"/>
    </source>
</evidence>
<gene>
    <name evidence="2" type="ORF">B4135_2111</name>
</gene>
<name>A0A150M3L8_9BACI</name>
<dbReference type="GO" id="GO:0006508">
    <property type="term" value="P:proteolysis"/>
    <property type="evidence" value="ECO:0007669"/>
    <property type="project" value="UniProtKB-KW"/>
</dbReference>
<comment type="caution">
    <text evidence="2">The sequence shown here is derived from an EMBL/GenBank/DDBJ whole genome shotgun (WGS) entry which is preliminary data.</text>
</comment>
<accession>A0A150M3L8</accession>